<dbReference type="SFLD" id="SFLDS00003">
    <property type="entry name" value="Haloacid_Dehalogenase"/>
    <property type="match status" value="1"/>
</dbReference>
<dbReference type="PRINTS" id="PR00119">
    <property type="entry name" value="CATATPASE"/>
</dbReference>
<dbReference type="Pfam" id="PF00122">
    <property type="entry name" value="E1-E2_ATPase"/>
    <property type="match status" value="1"/>
</dbReference>
<dbReference type="NCBIfam" id="TIGR01647">
    <property type="entry name" value="ATPase-IIIA_H"/>
    <property type="match status" value="1"/>
</dbReference>
<dbReference type="InterPro" id="IPR023298">
    <property type="entry name" value="ATPase_P-typ_TM_dom_sf"/>
</dbReference>
<dbReference type="Gene3D" id="3.40.50.1000">
    <property type="entry name" value="HAD superfamily/HAD-like"/>
    <property type="match status" value="1"/>
</dbReference>
<dbReference type="InterPro" id="IPR023214">
    <property type="entry name" value="HAD_sf"/>
</dbReference>
<keyword evidence="9" id="KW-1278">Translocase</keyword>
<dbReference type="EMBL" id="NBVN01000001">
    <property type="protein sequence ID" value="PUA34051.1"/>
    <property type="molecule type" value="Genomic_DNA"/>
</dbReference>
<dbReference type="GO" id="GO:0046872">
    <property type="term" value="F:metal ion binding"/>
    <property type="evidence" value="ECO:0007669"/>
    <property type="project" value="UniProtKB-KW"/>
</dbReference>
<dbReference type="Gene3D" id="3.40.1110.10">
    <property type="entry name" value="Calcium-transporting ATPase, cytoplasmic domain N"/>
    <property type="match status" value="1"/>
</dbReference>
<dbReference type="GO" id="GO:0016887">
    <property type="term" value="F:ATP hydrolysis activity"/>
    <property type="evidence" value="ECO:0007669"/>
    <property type="project" value="InterPro"/>
</dbReference>
<dbReference type="Gene3D" id="1.20.1110.10">
    <property type="entry name" value="Calcium-transporting ATPase, transmembrane domain"/>
    <property type="match status" value="1"/>
</dbReference>
<accession>A0A2R7Y935</accession>
<feature type="domain" description="Cation-transporting P-type ATPase N-terminal" evidence="13">
    <location>
        <begin position="1"/>
        <end position="71"/>
    </location>
</feature>
<feature type="transmembrane region" description="Helical" evidence="12">
    <location>
        <begin position="733"/>
        <end position="759"/>
    </location>
</feature>
<keyword evidence="6" id="KW-0547">Nucleotide-binding</keyword>
<dbReference type="AlphaFoldDB" id="A0A2R7Y935"/>
<feature type="transmembrane region" description="Helical" evidence="12">
    <location>
        <begin position="628"/>
        <end position="645"/>
    </location>
</feature>
<keyword evidence="8" id="KW-0460">Magnesium</keyword>
<dbReference type="InterPro" id="IPR006534">
    <property type="entry name" value="P-type_ATPase_IIIA"/>
</dbReference>
<keyword evidence="10 12" id="KW-1133">Transmembrane helix</keyword>
<dbReference type="InterPro" id="IPR036412">
    <property type="entry name" value="HAD-like_sf"/>
</dbReference>
<dbReference type="FunFam" id="2.70.150.10:FF:000042">
    <property type="entry name" value="Plasma membrane ATPase"/>
    <property type="match status" value="1"/>
</dbReference>
<keyword evidence="3" id="KW-0597">Phosphoprotein</keyword>
<dbReference type="Pfam" id="PF00702">
    <property type="entry name" value="Hydrolase"/>
    <property type="match status" value="1"/>
</dbReference>
<keyword evidence="11 12" id="KW-0472">Membrane</keyword>
<dbReference type="InterPro" id="IPR004014">
    <property type="entry name" value="ATPase_P-typ_cation-transptr_N"/>
</dbReference>
<comment type="similarity">
    <text evidence="2">Belongs to the cation transport ATPase (P-type) (TC 3.A.3) family. Type IIIA subfamily.</text>
</comment>
<evidence type="ECO:0000256" key="4">
    <source>
        <dbReference type="ARBA" id="ARBA00022692"/>
    </source>
</evidence>
<dbReference type="SFLD" id="SFLDG00002">
    <property type="entry name" value="C1.7:_P-type_atpase_like"/>
    <property type="match status" value="1"/>
</dbReference>
<evidence type="ECO:0000256" key="10">
    <source>
        <dbReference type="ARBA" id="ARBA00022989"/>
    </source>
</evidence>
<feature type="transmembrane region" description="Helical" evidence="12">
    <location>
        <begin position="224"/>
        <end position="246"/>
    </location>
</feature>
<keyword evidence="5" id="KW-0479">Metal-binding</keyword>
<dbReference type="SMART" id="SM00831">
    <property type="entry name" value="Cation_ATPase_N"/>
    <property type="match status" value="1"/>
</dbReference>
<feature type="transmembrane region" description="Helical" evidence="12">
    <location>
        <begin position="666"/>
        <end position="687"/>
    </location>
</feature>
<dbReference type="PANTHER" id="PTHR42861">
    <property type="entry name" value="CALCIUM-TRANSPORTING ATPASE"/>
    <property type="match status" value="1"/>
</dbReference>
<dbReference type="InterPro" id="IPR018303">
    <property type="entry name" value="ATPase_P-typ_P_site"/>
</dbReference>
<gene>
    <name evidence="14" type="ORF">B7O98_00260</name>
</gene>
<dbReference type="InterPro" id="IPR023299">
    <property type="entry name" value="ATPase_P-typ_cyto_dom_N"/>
</dbReference>
<dbReference type="PRINTS" id="PR00120">
    <property type="entry name" value="HATPASE"/>
</dbReference>
<dbReference type="PROSITE" id="PS00154">
    <property type="entry name" value="ATPASE_E1_E2"/>
    <property type="match status" value="1"/>
</dbReference>
<feature type="transmembrane region" description="Helical" evidence="12">
    <location>
        <begin position="606"/>
        <end position="622"/>
    </location>
</feature>
<evidence type="ECO:0000313" key="14">
    <source>
        <dbReference type="EMBL" id="PUA34051.1"/>
    </source>
</evidence>
<dbReference type="SUPFAM" id="SSF56784">
    <property type="entry name" value="HAD-like"/>
    <property type="match status" value="1"/>
</dbReference>
<feature type="transmembrane region" description="Helical" evidence="12">
    <location>
        <begin position="55"/>
        <end position="88"/>
    </location>
</feature>
<dbReference type="GO" id="GO:0005524">
    <property type="term" value="F:ATP binding"/>
    <property type="evidence" value="ECO:0007669"/>
    <property type="project" value="UniProtKB-KW"/>
</dbReference>
<dbReference type="Proteomes" id="UP000244093">
    <property type="component" value="Unassembled WGS sequence"/>
</dbReference>
<name>A0A2R7Y935_9CREN</name>
<evidence type="ECO:0000256" key="5">
    <source>
        <dbReference type="ARBA" id="ARBA00022723"/>
    </source>
</evidence>
<evidence type="ECO:0000259" key="13">
    <source>
        <dbReference type="SMART" id="SM00831"/>
    </source>
</evidence>
<evidence type="ECO:0000256" key="6">
    <source>
        <dbReference type="ARBA" id="ARBA00022741"/>
    </source>
</evidence>
<dbReference type="InterPro" id="IPR001757">
    <property type="entry name" value="P_typ_ATPase"/>
</dbReference>
<dbReference type="GO" id="GO:0120029">
    <property type="term" value="P:proton export across plasma membrane"/>
    <property type="evidence" value="ECO:0007669"/>
    <property type="project" value="InterPro"/>
</dbReference>
<dbReference type="SUPFAM" id="SSF81665">
    <property type="entry name" value="Calcium ATPase, transmembrane domain M"/>
    <property type="match status" value="1"/>
</dbReference>
<dbReference type="SFLD" id="SFLDF00027">
    <property type="entry name" value="p-type_atpase"/>
    <property type="match status" value="1"/>
</dbReference>
<evidence type="ECO:0000256" key="9">
    <source>
        <dbReference type="ARBA" id="ARBA00022967"/>
    </source>
</evidence>
<dbReference type="FunFam" id="3.40.50.1000:FF:000211">
    <property type="entry name" value="Plasma membrane ATPase"/>
    <property type="match status" value="1"/>
</dbReference>
<evidence type="ECO:0000256" key="1">
    <source>
        <dbReference type="ARBA" id="ARBA00004141"/>
    </source>
</evidence>
<evidence type="ECO:0000256" key="3">
    <source>
        <dbReference type="ARBA" id="ARBA00022553"/>
    </source>
</evidence>
<dbReference type="Pfam" id="PF00690">
    <property type="entry name" value="Cation_ATPase_N"/>
    <property type="match status" value="1"/>
</dbReference>
<evidence type="ECO:0000256" key="12">
    <source>
        <dbReference type="SAM" id="Phobius"/>
    </source>
</evidence>
<evidence type="ECO:0000256" key="7">
    <source>
        <dbReference type="ARBA" id="ARBA00022840"/>
    </source>
</evidence>
<dbReference type="NCBIfam" id="TIGR01494">
    <property type="entry name" value="ATPase_P-type"/>
    <property type="match status" value="2"/>
</dbReference>
<sequence>MAGDIDKVFSEVSSRPTGLTSAEAAERLRVYGYNVVEEKRESALADFLRRLWNPMAWLLEIAVVLSFAIGHFTEGLIILALLFINAVIGFRHSRTSTKALELLKSKLRPTAKVLRDGSWRIIDVREIVPGDIVLLEIGDIVPADGVLFEGSVEVDQSMLTGESLPVEKNTGDKLFAGSAVRRGRGKIVVSATGSRTYFGRTAELVKIARPRSHQQEVMLQITKYMMLLGVAVMITSIIYALVMNVTNEVVKLLVLSISILMGAVPVALPAVLSIMQAVAAIEMARRGVLVTRLDAIEDASMVTVMCMDKTGTITINKLSIVDVKPFNGLSQEEVLKLAYMATPDVSTSPIDEVVRGHVESKDLKPSYKLKEFKPFTPESKRSEALVEYNGSTIRVALGAPQVIASISSDSRDVIESYNRVLEEYSSRGYRALGVAFGSSGLRIAGLIALADPPRPESRSLIGKLKELGLKVVMITGDNKLIAREVASSVGIGDEVYSISEVKVNGGLADSVVDADAIAEVLPEDKYYIVKKFQEEGHRVGMTGDGVNDAPALRQAELGVAVSNASDVAKSAASVVLTKPGLEGIVDVVYTSRSVYQRALTWMVNKVTKTIQFTLLAALAFLWMRQDVITLMGMTLLVFSNDFATMSLATDNVRPMPRPGRLNVRNIVLVSSIIGLWLVVFGALALYIGRYIFNYSVGELQTFMLLMLVFSSQFRILVVRERGPFYSSKPSRELLLSVTGVLAAFTLLGVLGVIITPIPLEGVLSALLYSAAITFSVDPVKVLIFKRSGIEL</sequence>
<feature type="transmembrane region" description="Helical" evidence="12">
    <location>
        <begin position="699"/>
        <end position="717"/>
    </location>
</feature>
<organism evidence="14 15">
    <name type="scientific">Zestosphaera tikiterensis</name>
    <dbReference type="NCBI Taxonomy" id="1973259"/>
    <lineage>
        <taxon>Archaea</taxon>
        <taxon>Thermoproteota</taxon>
        <taxon>Thermoprotei</taxon>
        <taxon>Desulfurococcales</taxon>
        <taxon>Desulfurococcaceae</taxon>
        <taxon>Zestosphaera</taxon>
    </lineage>
</organism>
<comment type="subcellular location">
    <subcellularLocation>
        <location evidence="1">Membrane</location>
        <topology evidence="1">Multi-pass membrane protein</topology>
    </subcellularLocation>
</comment>
<evidence type="ECO:0000313" key="15">
    <source>
        <dbReference type="Proteomes" id="UP000244093"/>
    </source>
</evidence>
<dbReference type="Gene3D" id="2.70.150.10">
    <property type="entry name" value="Calcium-transporting ATPase, cytoplasmic transduction domain A"/>
    <property type="match status" value="1"/>
</dbReference>
<evidence type="ECO:0000256" key="2">
    <source>
        <dbReference type="ARBA" id="ARBA00008804"/>
    </source>
</evidence>
<reference evidence="14" key="1">
    <citation type="submission" date="2017-04" db="EMBL/GenBank/DDBJ databases">
        <authorList>
            <person name="Afonso C.L."/>
            <person name="Miller P.J."/>
            <person name="Scott M.A."/>
            <person name="Spackman E."/>
            <person name="Goraichik I."/>
            <person name="Dimitrov K.M."/>
            <person name="Suarez D.L."/>
            <person name="Swayne D.E."/>
        </authorList>
    </citation>
    <scope>NUCLEOTIDE SEQUENCE</scope>
    <source>
        <strain evidence="14">NZ3</strain>
    </source>
</reference>
<dbReference type="InterPro" id="IPR008250">
    <property type="entry name" value="ATPase_P-typ_transduc_dom_A_sf"/>
</dbReference>
<dbReference type="SUPFAM" id="SSF81653">
    <property type="entry name" value="Calcium ATPase, transduction domain A"/>
    <property type="match status" value="1"/>
</dbReference>
<feature type="transmembrane region" description="Helical" evidence="12">
    <location>
        <begin position="765"/>
        <end position="784"/>
    </location>
</feature>
<dbReference type="GO" id="GO:0008553">
    <property type="term" value="F:P-type proton-exporting transporter activity"/>
    <property type="evidence" value="ECO:0007669"/>
    <property type="project" value="InterPro"/>
</dbReference>
<evidence type="ECO:0000256" key="11">
    <source>
        <dbReference type="ARBA" id="ARBA00023136"/>
    </source>
</evidence>
<evidence type="ECO:0000256" key="8">
    <source>
        <dbReference type="ARBA" id="ARBA00022842"/>
    </source>
</evidence>
<dbReference type="GO" id="GO:0016020">
    <property type="term" value="C:membrane"/>
    <property type="evidence" value="ECO:0007669"/>
    <property type="project" value="UniProtKB-SubCell"/>
</dbReference>
<keyword evidence="4 12" id="KW-0812">Transmembrane</keyword>
<dbReference type="InterPro" id="IPR059000">
    <property type="entry name" value="ATPase_P-type_domA"/>
</dbReference>
<protein>
    <submittedName>
        <fullName evidence="14">Plasma-membrane proton-efflux P-type ATPase</fullName>
    </submittedName>
</protein>
<reference evidence="14" key="2">
    <citation type="journal article" date="2018" name="Syst. Appl. Microbiol.">
        <title>A new symbiotic nanoarchaeote (Candidatus Nanoclepta minutus) and its host (Zestosphaera tikiterensis gen. nov., sp. nov.) from a New Zealand hot spring.</title>
        <authorList>
            <person name="St John E."/>
            <person name="Liu Y."/>
            <person name="Podar M."/>
            <person name="Stott M.B."/>
            <person name="Meneghin J."/>
            <person name="Chen Z."/>
            <person name="Lagutin K."/>
            <person name="Mitchell K."/>
            <person name="Reysenbach A.L."/>
        </authorList>
    </citation>
    <scope>NUCLEOTIDE SEQUENCE [LARGE SCALE GENOMIC DNA]</scope>
    <source>
        <strain evidence="14">NZ3</strain>
    </source>
</reference>
<feature type="transmembrane region" description="Helical" evidence="12">
    <location>
        <begin position="252"/>
        <end position="275"/>
    </location>
</feature>
<comment type="caution">
    <text evidence="14">The sequence shown here is derived from an EMBL/GenBank/DDBJ whole genome shotgun (WGS) entry which is preliminary data.</text>
</comment>
<keyword evidence="7" id="KW-0067">ATP-binding</keyword>
<dbReference type="InterPro" id="IPR044492">
    <property type="entry name" value="P_typ_ATPase_HD_dom"/>
</dbReference>
<proteinExistence type="inferred from homology"/>